<proteinExistence type="predicted"/>
<reference evidence="1 2" key="1">
    <citation type="submission" date="2017-12" db="EMBL/GenBank/DDBJ databases">
        <title>The draft genome sequence of Brumimicrobium saltpan LHR20.</title>
        <authorList>
            <person name="Do Z.-J."/>
            <person name="Luo H.-R."/>
        </authorList>
    </citation>
    <scope>NUCLEOTIDE SEQUENCE [LARGE SCALE GENOMIC DNA]</scope>
    <source>
        <strain evidence="1 2">LHR20</strain>
    </source>
</reference>
<dbReference type="GO" id="GO:0004061">
    <property type="term" value="F:arylformamidase activity"/>
    <property type="evidence" value="ECO:0007669"/>
    <property type="project" value="InterPro"/>
</dbReference>
<dbReference type="Gene3D" id="3.50.30.50">
    <property type="entry name" value="Putative cyclase"/>
    <property type="match status" value="1"/>
</dbReference>
<sequence>MILTTQEGKKIDTNKGIDLSIPLSNDDENPLAWYVKPPSFEPVMDDGWVGSVKKGGPVNFRNISFNPHGHGTHTECLGHITPTVYSINEHLNQYFFKAVLISVKPDKIGGDEVITPRLLTELEKYSEVEALVIRTLPNDVDKKSKNYSSTNPPYISEECLSIVNAINVKHLLIDLPSVDKESDGGQLTFHHGFWDVPSSPRFDRTITELIFVPNEVEDGTYLLNLHVAPFENDAAPSRPVLYRYI</sequence>
<dbReference type="InterPro" id="IPR007325">
    <property type="entry name" value="KFase/CYL"/>
</dbReference>
<name>A0A2I0R4G5_9FLAO</name>
<evidence type="ECO:0000313" key="1">
    <source>
        <dbReference type="EMBL" id="PKR81473.1"/>
    </source>
</evidence>
<dbReference type="GO" id="GO:0019441">
    <property type="term" value="P:L-tryptophan catabolic process to kynurenine"/>
    <property type="evidence" value="ECO:0007669"/>
    <property type="project" value="InterPro"/>
</dbReference>
<dbReference type="SUPFAM" id="SSF102198">
    <property type="entry name" value="Putative cyclase"/>
    <property type="match status" value="1"/>
</dbReference>
<dbReference type="InterPro" id="IPR037175">
    <property type="entry name" value="KFase_sf"/>
</dbReference>
<dbReference type="RefSeq" id="WP_101333953.1">
    <property type="nucleotide sequence ID" value="NZ_PJNI01000003.1"/>
</dbReference>
<keyword evidence="1" id="KW-0378">Hydrolase</keyword>
<accession>A0A2I0R4G5</accession>
<dbReference type="Pfam" id="PF04199">
    <property type="entry name" value="Cyclase"/>
    <property type="match status" value="1"/>
</dbReference>
<dbReference type="AlphaFoldDB" id="A0A2I0R4G5"/>
<comment type="caution">
    <text evidence="1">The sequence shown here is derived from an EMBL/GenBank/DDBJ whole genome shotgun (WGS) entry which is preliminary data.</text>
</comment>
<dbReference type="Proteomes" id="UP000236654">
    <property type="component" value="Unassembled WGS sequence"/>
</dbReference>
<gene>
    <name evidence="1" type="ORF">CW751_05315</name>
</gene>
<evidence type="ECO:0000313" key="2">
    <source>
        <dbReference type="Proteomes" id="UP000236654"/>
    </source>
</evidence>
<dbReference type="EMBL" id="PJNI01000003">
    <property type="protein sequence ID" value="PKR81473.1"/>
    <property type="molecule type" value="Genomic_DNA"/>
</dbReference>
<dbReference type="OrthoDB" id="9814192at2"/>
<organism evidence="1 2">
    <name type="scientific">Brumimicrobium salinarum</name>
    <dbReference type="NCBI Taxonomy" id="2058658"/>
    <lineage>
        <taxon>Bacteria</taxon>
        <taxon>Pseudomonadati</taxon>
        <taxon>Bacteroidota</taxon>
        <taxon>Flavobacteriia</taxon>
        <taxon>Flavobacteriales</taxon>
        <taxon>Crocinitomicaceae</taxon>
        <taxon>Brumimicrobium</taxon>
    </lineage>
</organism>
<keyword evidence="2" id="KW-1185">Reference proteome</keyword>
<protein>
    <submittedName>
        <fullName evidence="1">Metal-dependent hydrolase</fullName>
    </submittedName>
</protein>